<evidence type="ECO:0000313" key="1">
    <source>
        <dbReference type="EMBL" id="AIS52884.1"/>
    </source>
</evidence>
<name>A0A097ASU6_THEKI</name>
<dbReference type="RefSeq" id="WP_049685555.1">
    <property type="nucleotide sequence ID" value="NZ_CP009170.1"/>
</dbReference>
<reference evidence="2" key="1">
    <citation type="journal article" date="2015" name="Genome Announc.">
        <title>Whole-Genome Sequences of 80 Environmental and Clinical Isolates of Burkholderia pseudomallei.</title>
        <authorList>
            <person name="Johnson S.L."/>
            <person name="Baker A.L."/>
            <person name="Chain P.S."/>
            <person name="Currie B.J."/>
            <person name="Daligault H.E."/>
            <person name="Davenport K.W."/>
            <person name="Davis C.B."/>
            <person name="Inglis T.J."/>
            <person name="Kaestli M."/>
            <person name="Koren S."/>
            <person name="Mayo M."/>
            <person name="Merritt A.J."/>
            <person name="Price E.P."/>
            <person name="Sarovich D.S."/>
            <person name="Warner J."/>
            <person name="Rosovitz M.J."/>
        </authorList>
    </citation>
    <scope>NUCLEOTIDE SEQUENCE [LARGE SCALE GENOMIC DNA]</scope>
    <source>
        <strain evidence="2">DSM 2030</strain>
    </source>
</reference>
<dbReference type="HOGENOM" id="CLU_1365664_0_0_9"/>
<accession>A0A097ASU6</accession>
<evidence type="ECO:0000313" key="2">
    <source>
        <dbReference type="Proteomes" id="UP000029669"/>
    </source>
</evidence>
<protein>
    <submittedName>
        <fullName evidence="1">Uncharacterized protein</fullName>
    </submittedName>
</protein>
<proteinExistence type="predicted"/>
<dbReference type="KEGG" id="tki:TKV_c17320"/>
<keyword evidence="2" id="KW-1185">Reference proteome</keyword>
<dbReference type="Proteomes" id="UP000029669">
    <property type="component" value="Chromosome"/>
</dbReference>
<dbReference type="STRING" id="2325.TKV_c17320"/>
<dbReference type="EMBL" id="CP009170">
    <property type="protein sequence ID" value="AIS52884.1"/>
    <property type="molecule type" value="Genomic_DNA"/>
</dbReference>
<dbReference type="eggNOG" id="COG1583">
    <property type="taxonomic scope" value="Bacteria"/>
</dbReference>
<organism evidence="1 2">
    <name type="scientific">Thermoanaerobacter kivui</name>
    <name type="common">Acetogenium kivui</name>
    <dbReference type="NCBI Taxonomy" id="2325"/>
    <lineage>
        <taxon>Bacteria</taxon>
        <taxon>Bacillati</taxon>
        <taxon>Bacillota</taxon>
        <taxon>Clostridia</taxon>
        <taxon>Thermoanaerobacterales</taxon>
        <taxon>Thermoanaerobacteraceae</taxon>
        <taxon>Thermoanaerobacter</taxon>
    </lineage>
</organism>
<sequence length="200" mass="23438">MAHYFVLNFFAREDGVFLPSSYYNEIFGMIGDALSSHLYTITPIRTKNKKEVQDGIWVFNDFRIYLATPFVEIVSQNLFRLFNVLLNPFEGIYLQRITFKRICAKKSGTLLSGVFASLNGVALDYEKEPEIFSESLRKFLIKVYEKKFGKLPDDTRFFFLIKDNVKRQVLLPTRLEFFGNYEIFSSDELAEIFCQTFCVR</sequence>
<gene>
    <name evidence="1" type="ORF">TKV_c17320</name>
</gene>
<dbReference type="AlphaFoldDB" id="A0A097ASU6"/>
<dbReference type="OrthoDB" id="1715929at2"/>